<dbReference type="Pfam" id="PF05485">
    <property type="entry name" value="THAP"/>
    <property type="match status" value="1"/>
</dbReference>
<dbReference type="AlphaFoldDB" id="A0AAV8Z1B7"/>
<dbReference type="Pfam" id="PF13843">
    <property type="entry name" value="DDE_Tnp_1_7"/>
    <property type="match status" value="1"/>
</dbReference>
<dbReference type="InterPro" id="IPR029526">
    <property type="entry name" value="PGBD"/>
</dbReference>
<keyword evidence="4 5" id="KW-0238">DNA-binding</keyword>
<evidence type="ECO:0000313" key="9">
    <source>
        <dbReference type="Proteomes" id="UP001162162"/>
    </source>
</evidence>
<dbReference type="EMBL" id="JAPWTK010000027">
    <property type="protein sequence ID" value="KAJ8956854.1"/>
    <property type="molecule type" value="Genomic_DNA"/>
</dbReference>
<evidence type="ECO:0000256" key="4">
    <source>
        <dbReference type="ARBA" id="ARBA00023125"/>
    </source>
</evidence>
<keyword evidence="9" id="KW-1185">Reference proteome</keyword>
<dbReference type="Proteomes" id="UP001162162">
    <property type="component" value="Unassembled WGS sequence"/>
</dbReference>
<dbReference type="SUPFAM" id="SSF57716">
    <property type="entry name" value="Glucocorticoid receptor-like (DNA-binding domain)"/>
    <property type="match status" value="1"/>
</dbReference>
<feature type="compositionally biased region" description="Acidic residues" evidence="6">
    <location>
        <begin position="256"/>
        <end position="294"/>
    </location>
</feature>
<name>A0AAV8Z1B7_9CUCU</name>
<reference evidence="8" key="1">
    <citation type="journal article" date="2023" name="Insect Mol. Biol.">
        <title>Genome sequencing provides insights into the evolution of gene families encoding plant cell wall-degrading enzymes in longhorned beetles.</title>
        <authorList>
            <person name="Shin N.R."/>
            <person name="Okamura Y."/>
            <person name="Kirsch R."/>
            <person name="Pauchet Y."/>
        </authorList>
    </citation>
    <scope>NUCLEOTIDE SEQUENCE</scope>
    <source>
        <strain evidence="8">AMC_N1</strain>
    </source>
</reference>
<evidence type="ECO:0000256" key="6">
    <source>
        <dbReference type="SAM" id="MobiDB-lite"/>
    </source>
</evidence>
<proteinExistence type="predicted"/>
<dbReference type="PANTHER" id="PTHR46599:SF6">
    <property type="entry name" value="DUAL SPECIFICITY PHOSPHATASE 26"/>
    <property type="match status" value="1"/>
</dbReference>
<evidence type="ECO:0000313" key="8">
    <source>
        <dbReference type="EMBL" id="KAJ8956854.1"/>
    </source>
</evidence>
<dbReference type="InterPro" id="IPR038441">
    <property type="entry name" value="THAP_Znf_sf"/>
</dbReference>
<dbReference type="GO" id="GO:0003677">
    <property type="term" value="F:DNA binding"/>
    <property type="evidence" value="ECO:0007669"/>
    <property type="project" value="UniProtKB-UniRule"/>
</dbReference>
<dbReference type="Gene3D" id="6.20.210.20">
    <property type="entry name" value="THAP domain"/>
    <property type="match status" value="1"/>
</dbReference>
<evidence type="ECO:0000256" key="5">
    <source>
        <dbReference type="PROSITE-ProRule" id="PRU00309"/>
    </source>
</evidence>
<feature type="domain" description="THAP-type" evidence="7">
    <location>
        <begin position="1"/>
        <end position="79"/>
    </location>
</feature>
<evidence type="ECO:0000256" key="3">
    <source>
        <dbReference type="ARBA" id="ARBA00022833"/>
    </source>
</evidence>
<dbReference type="SMART" id="SM00980">
    <property type="entry name" value="THAP"/>
    <property type="match status" value="1"/>
</dbReference>
<dbReference type="PROSITE" id="PS50950">
    <property type="entry name" value="ZF_THAP"/>
    <property type="match status" value="1"/>
</dbReference>
<evidence type="ECO:0000256" key="2">
    <source>
        <dbReference type="ARBA" id="ARBA00022771"/>
    </source>
</evidence>
<feature type="region of interest" description="Disordered" evidence="6">
    <location>
        <begin position="240"/>
        <end position="358"/>
    </location>
</feature>
<evidence type="ECO:0000256" key="1">
    <source>
        <dbReference type="ARBA" id="ARBA00022723"/>
    </source>
</evidence>
<gene>
    <name evidence="8" type="ORF">NQ318_014269</name>
</gene>
<organism evidence="8 9">
    <name type="scientific">Aromia moschata</name>
    <dbReference type="NCBI Taxonomy" id="1265417"/>
    <lineage>
        <taxon>Eukaryota</taxon>
        <taxon>Metazoa</taxon>
        <taxon>Ecdysozoa</taxon>
        <taxon>Arthropoda</taxon>
        <taxon>Hexapoda</taxon>
        <taxon>Insecta</taxon>
        <taxon>Pterygota</taxon>
        <taxon>Neoptera</taxon>
        <taxon>Endopterygota</taxon>
        <taxon>Coleoptera</taxon>
        <taxon>Polyphaga</taxon>
        <taxon>Cucujiformia</taxon>
        <taxon>Chrysomeloidea</taxon>
        <taxon>Cerambycidae</taxon>
        <taxon>Cerambycinae</taxon>
        <taxon>Callichromatini</taxon>
        <taxon>Aromia</taxon>
    </lineage>
</organism>
<comment type="caution">
    <text evidence="8">The sequence shown here is derived from an EMBL/GenBank/DDBJ whole genome shotgun (WGS) entry which is preliminary data.</text>
</comment>
<protein>
    <recommendedName>
        <fullName evidence="7">THAP-type domain-containing protein</fullName>
    </recommendedName>
</protein>
<dbReference type="PANTHER" id="PTHR46599">
    <property type="entry name" value="PIGGYBAC TRANSPOSABLE ELEMENT-DERIVED PROTEIN 4"/>
    <property type="match status" value="1"/>
</dbReference>
<dbReference type="InterPro" id="IPR006612">
    <property type="entry name" value="THAP_Znf"/>
</dbReference>
<keyword evidence="2 5" id="KW-0863">Zinc-finger</keyword>
<sequence>MVRKCFVCEVPFRKGENRSFHRFPKNLERRRAWRLGIGKYNAIISINTYVCSDHFLETDFVTKPSGLKYLTDNAVPVVATTSTACNQHIVSSDTSPRIKQEIYLDDEICIQENEFLEEVFVKSELIEDEQDKCDNDSKSVLSLLPLNTQDGYENDDTSVLSSSLTTREVSRQEQVFDESSSSMSTASNVEEYTEKYTILGLGTNEAVTLDRQMNHQEDTSESISAQNRNYNLQRVKAVDEDLNESSDDEHASNDSVNDDEEFAISIDDRDDSSDADEENEDVEENCEEEDETFDLELGPASKQRRLNESSKSRCSRGRPCKNTKAPQCTYKWSEVAPDRRGSSSSGHPHFTASPKNDATNITSPVEAFRVLFNDEILDKIVVHTNEEISRVLLVTSKQSYHSEIDKIELNAYLGVCFYYAYYKENKSPVKEMWDEVFGRGVYRSIIPEKRFEFLTRVLRFDDKSTRNERRVTDKLAPIREIWEIFIRNCTNNYDPSNNCTIDEQLVPFRGKCIFRIHMGNKPDGYGLKIFTLKDSETFYTIAAIPYARRVTPGFDRSSFSSWQLENATMGSWFTSVPLFETLRRDYQIRAVGTIRKNKPEIPSGIKVKRPVNTAHFVFSDTLTLVAYAPRKSKLVFLLSSAHRTPAIHAETGKPKIVVDYDLYKGGTDTVEKKCCRFTTARRTRRWPLRFFYNMLDQAGINSSILYSLNANNPGLARNEFLKQLAFGLVEPQLRRRLQMPQLRTPLRKMISKVLKIEIPVPGSWSVLREDTRGRCAFCDRYATGRTRVKCPSCLLK</sequence>
<accession>A0AAV8Z1B7</accession>
<keyword evidence="1" id="KW-0479">Metal-binding</keyword>
<dbReference type="GO" id="GO:0008270">
    <property type="term" value="F:zinc ion binding"/>
    <property type="evidence" value="ECO:0007669"/>
    <property type="project" value="UniProtKB-KW"/>
</dbReference>
<keyword evidence="3" id="KW-0862">Zinc</keyword>
<evidence type="ECO:0000259" key="7">
    <source>
        <dbReference type="PROSITE" id="PS50950"/>
    </source>
</evidence>